<organism evidence="5">
    <name type="scientific">Microbotryum lychnidis-dioicae (strain p1A1 Lamole / MvSl-1064)</name>
    <name type="common">Anther smut fungus</name>
    <dbReference type="NCBI Taxonomy" id="683840"/>
    <lineage>
        <taxon>Eukaryota</taxon>
        <taxon>Fungi</taxon>
        <taxon>Dikarya</taxon>
        <taxon>Basidiomycota</taxon>
        <taxon>Pucciniomycotina</taxon>
        <taxon>Microbotryomycetes</taxon>
        <taxon>Microbotryales</taxon>
        <taxon>Microbotryaceae</taxon>
        <taxon>Microbotryum</taxon>
    </lineage>
</organism>
<evidence type="ECO:0000313" key="7">
    <source>
        <dbReference type="Proteomes" id="UP000017200"/>
    </source>
</evidence>
<dbReference type="EMBL" id="AEIJ01000474">
    <property type="status" value="NOT_ANNOTATED_CDS"/>
    <property type="molecule type" value="Genomic_DNA"/>
</dbReference>
<dbReference type="EMBL" id="GL541699">
    <property type="protein sequence ID" value="KDE04749.1"/>
    <property type="molecule type" value="Genomic_DNA"/>
</dbReference>
<name>U5HCC1_USTV1</name>
<evidence type="ECO:0000313" key="5">
    <source>
        <dbReference type="EMBL" id="KDE04749.1"/>
    </source>
</evidence>
<feature type="signal peptide" evidence="2">
    <location>
        <begin position="1"/>
        <end position="22"/>
    </location>
</feature>
<dbReference type="InterPro" id="IPR054293">
    <property type="entry name" value="DUF7029"/>
</dbReference>
<proteinExistence type="predicted"/>
<gene>
    <name evidence="5" type="ORF">MVLG_04806</name>
</gene>
<feature type="domain" description="DUF7029" evidence="3">
    <location>
        <begin position="92"/>
        <end position="195"/>
    </location>
</feature>
<evidence type="ECO:0000313" key="6">
    <source>
        <dbReference type="EnsemblFungi" id="MVLG_04806T0"/>
    </source>
</evidence>
<evidence type="ECO:0000256" key="1">
    <source>
        <dbReference type="SAM" id="MobiDB-lite"/>
    </source>
</evidence>
<dbReference type="EnsemblFungi" id="MVLG_04806T0">
    <property type="protein sequence ID" value="MVLG_04806T0"/>
    <property type="gene ID" value="MVLG_04806"/>
</dbReference>
<feature type="compositionally biased region" description="Basic and acidic residues" evidence="1">
    <location>
        <begin position="630"/>
        <end position="639"/>
    </location>
</feature>
<feature type="compositionally biased region" description="Gly residues" evidence="1">
    <location>
        <begin position="543"/>
        <end position="554"/>
    </location>
</feature>
<protein>
    <submittedName>
        <fullName evidence="5 6">Uncharacterized protein</fullName>
    </submittedName>
</protein>
<accession>U5HCC1</accession>
<reference evidence="6" key="4">
    <citation type="submission" date="2015-06" db="UniProtKB">
        <authorList>
            <consortium name="EnsemblFungi"/>
        </authorList>
    </citation>
    <scope>IDENTIFICATION</scope>
</reference>
<feature type="region of interest" description="Disordered" evidence="1">
    <location>
        <begin position="530"/>
        <end position="594"/>
    </location>
</feature>
<keyword evidence="2" id="KW-0732">Signal</keyword>
<dbReference type="InParanoid" id="U5HCC1"/>
<dbReference type="OrthoDB" id="160645at2759"/>
<keyword evidence="7" id="KW-1185">Reference proteome</keyword>
<sequence length="647" mass="68928">MPDLSWFHSALLLSCLGTLALSQPINLTTYHLYDSSHAAQGLVHPDALRGELVQTPSALLNALGLRDAELFVWASPKGTRGTSQVAIMQMETHEKQKVLNMQRFSQLLAAVKCKPSQVTIQFVTKAAFEAASQLWSAVNSDRIWHLQLFTSWKGCYTDGGNLKPFHLTEVSFDSEKLAATLTGNETDWKTAAHTFIMSSGEHFDETPPTADGSSRPLLTRSSIFTKAGKEFAKEFKSVAKSIDKVENKFLKKIRKELHATLANKHKVLRIAFDKSYTGTKTFSTPGKAASLNGSVTCTGCGPTGSLVLHTVIKVTLGEEPTVKLTMKPQNLGVSLGLAMSAKSDFPESFGIETPLLEQTIPAAGFKIPEIASVGLVASLGYGISVSNFKGNLNVAKNVSVSIPDGAKLNLLVNPSNDEQSKLGGSWAPVAQSTPMHISGFGSGEFAVGLGISLSLKMEVLSFEITPAKITLSGPSIGFEFGVSSKECGPYTSVGSSHDPTYYITPKLGFSLSVGSDLNVDSGTWGLGIPIPDSGGPNVNSSHGTGGSGGGGGGTNPPYPSSTHTNPDQKDSSQPAVKTRSVNKRHNHDPIGASKISISASKTLYEQSFRLHSPICFMSGLHQRRPLSNHGRKDEPDGGTRRLSNSSE</sequence>
<reference evidence="7" key="1">
    <citation type="submission" date="2010-11" db="EMBL/GenBank/DDBJ databases">
        <title>The genome sequence of Microbotryum violaceum strain p1A1 Lamole.</title>
        <authorList>
            <person name="Cuomo C."/>
            <person name="Perlin M."/>
            <person name="Young S.K."/>
            <person name="Zeng Q."/>
            <person name="Gargeya S."/>
            <person name="Alvarado L."/>
            <person name="Berlin A."/>
            <person name="Chapman S.B."/>
            <person name="Chen Z."/>
            <person name="Freedman E."/>
            <person name="Gellesch M."/>
            <person name="Goldberg J."/>
            <person name="Griggs A."/>
            <person name="Gujja S."/>
            <person name="Heilman E."/>
            <person name="Heiman D."/>
            <person name="Howarth C."/>
            <person name="Mehta T."/>
            <person name="Neiman D."/>
            <person name="Pearson M."/>
            <person name="Roberts A."/>
            <person name="Saif S."/>
            <person name="Shea T."/>
            <person name="Shenoy N."/>
            <person name="Sisk P."/>
            <person name="Stolte C."/>
            <person name="Sykes S."/>
            <person name="White J."/>
            <person name="Yandava C."/>
            <person name="Haas B."/>
            <person name="Nusbaum C."/>
            <person name="Birren B."/>
        </authorList>
    </citation>
    <scope>NUCLEOTIDE SEQUENCE [LARGE SCALE GENOMIC DNA]</scope>
    <source>
        <strain evidence="7">p1A1 Lamole</strain>
    </source>
</reference>
<dbReference type="HOGENOM" id="CLU_028298_0_0_1"/>
<evidence type="ECO:0000259" key="4">
    <source>
        <dbReference type="Pfam" id="PF23865"/>
    </source>
</evidence>
<dbReference type="AlphaFoldDB" id="U5HCC1"/>
<evidence type="ECO:0000259" key="3">
    <source>
        <dbReference type="Pfam" id="PF22974"/>
    </source>
</evidence>
<dbReference type="Pfam" id="PF22974">
    <property type="entry name" value="DUF7029"/>
    <property type="match status" value="1"/>
</dbReference>
<feature type="region of interest" description="Disordered" evidence="1">
    <location>
        <begin position="619"/>
        <end position="647"/>
    </location>
</feature>
<evidence type="ECO:0000256" key="2">
    <source>
        <dbReference type="SAM" id="SignalP"/>
    </source>
</evidence>
<reference evidence="5 7" key="3">
    <citation type="journal article" date="2015" name="BMC Genomics">
        <title>Sex and parasites: genomic and transcriptomic analysis of Microbotryum lychnidis-dioicae, the biotrophic and plant-castrating anther smut fungus.</title>
        <authorList>
            <person name="Perlin M.H."/>
            <person name="Amselem J."/>
            <person name="Fontanillas E."/>
            <person name="Toh S.S."/>
            <person name="Chen Z."/>
            <person name="Goldberg J."/>
            <person name="Duplessis S."/>
            <person name="Henrissat B."/>
            <person name="Young S."/>
            <person name="Zeng Q."/>
            <person name="Aguileta G."/>
            <person name="Petit E."/>
            <person name="Badouin H."/>
            <person name="Andrews J."/>
            <person name="Razeeq D."/>
            <person name="Gabaldon T."/>
            <person name="Quesneville H."/>
            <person name="Giraud T."/>
            <person name="Hood M.E."/>
            <person name="Schultz D.J."/>
            <person name="Cuomo C.A."/>
        </authorList>
    </citation>
    <scope>NUCLEOTIDE SEQUENCE [LARGE SCALE GENOMIC DNA]</scope>
    <source>
        <strain evidence="7">p1A1 Lamole</strain>
        <strain evidence="5">P1A1 Lamole</strain>
    </source>
</reference>
<feature type="chain" id="PRO_5009724541" evidence="2">
    <location>
        <begin position="23"/>
        <end position="647"/>
    </location>
</feature>
<dbReference type="InterPro" id="IPR055647">
    <property type="entry name" value="DUF7223"/>
</dbReference>
<dbReference type="Proteomes" id="UP000017200">
    <property type="component" value="Unassembled WGS sequence"/>
</dbReference>
<dbReference type="Pfam" id="PF23865">
    <property type="entry name" value="DUF7223"/>
    <property type="match status" value="1"/>
</dbReference>
<feature type="domain" description="DUF7223" evidence="4">
    <location>
        <begin position="290"/>
        <end position="486"/>
    </location>
</feature>
<reference evidence="5" key="2">
    <citation type="submission" date="2010-11" db="EMBL/GenBank/DDBJ databases">
        <authorList>
            <consortium name="The Broad Institute Genome Sequencing Platform"/>
            <person name="Earl A."/>
            <person name="Ward D."/>
            <person name="Feldgarden M."/>
            <person name="Gevers D."/>
            <person name="Butler R."/>
            <person name="Young S.K."/>
            <person name="Zeng Q."/>
            <person name="Gargeya S."/>
            <person name="Fitzgerald M."/>
            <person name="Haas B."/>
            <person name="Abouelleil A."/>
            <person name="Alvarado L."/>
            <person name="Arachchi H.M."/>
            <person name="Berlin A."/>
            <person name="Brown A."/>
            <person name="Chapman S.B."/>
            <person name="Chen Z."/>
            <person name="Dunbar C."/>
            <person name="Freedman E."/>
            <person name="Gearin G."/>
            <person name="Gellesch M."/>
            <person name="Goldberg J."/>
            <person name="Griggs A."/>
            <person name="Gujja S."/>
            <person name="Heilman E."/>
            <person name="Heiman D."/>
            <person name="Howarth C."/>
            <person name="Larson L."/>
            <person name="Lui A."/>
            <person name="MacDonald P.J.P."/>
            <person name="Mehta T."/>
            <person name="Montmayeur A."/>
            <person name="Murphy C."/>
            <person name="Neiman D."/>
            <person name="Pearson M."/>
            <person name="Priest M."/>
            <person name="Roberts A."/>
            <person name="Saif S."/>
            <person name="Shea T."/>
            <person name="Shenoy N."/>
            <person name="Sisk P."/>
            <person name="Stolte C."/>
            <person name="Sykes S."/>
            <person name="White J."/>
            <person name="Yandava C."/>
            <person name="Wortman J."/>
            <person name="Nusbaum C."/>
            <person name="Birren B."/>
        </authorList>
    </citation>
    <scope>NUCLEOTIDE SEQUENCE</scope>
    <source>
        <strain evidence="5">P1A1 Lamole</strain>
    </source>
</reference>